<proteinExistence type="predicted"/>
<evidence type="ECO:0000259" key="1">
    <source>
        <dbReference type="Pfam" id="PF13391"/>
    </source>
</evidence>
<dbReference type="EMBL" id="JARAWN010000077">
    <property type="protein sequence ID" value="MDX3131147.1"/>
    <property type="molecule type" value="Genomic_DNA"/>
</dbReference>
<sequence>MTNAWLLLTVGDARQHGGNDGYEDNPREYYRWDSTVPNHARLAVGDVVALWDKRELIGVSVIDSIETGTEDKARYFCPQCKKADFKRRSRLTPACRCNQCGATFDTPGQKVEPVTTYLARYGRRWVDGRGMLSGAQLRALCDSPNSQLSMRPARWEKLRDALLATGQLNADAVSGLSGQQHRRVPIAGGHRFAKVRTRVGQAAFRAALLEEQGQQCAISGPAPAQVLEAAHLYSYAESGEHHDFGGLLLRRDLHTLFDKGRIAVDPDTGLLDTDPELDAYPVYAELHGKPLVFELRPEHRVWLAAHWNAHRADA</sequence>
<reference evidence="2" key="1">
    <citation type="journal article" date="2023" name="Microb. Genom.">
        <title>Mesoterricola silvestris gen. nov., sp. nov., Mesoterricola sediminis sp. nov., Geothrix oryzae sp. nov., Geothrix edaphica sp. nov., Geothrix rubra sp. nov., and Geothrix limicola sp. nov., six novel members of Acidobacteriota isolated from soils.</title>
        <authorList>
            <person name="Weisberg A.J."/>
            <person name="Pearce E."/>
            <person name="Kramer C.G."/>
            <person name="Chang J.H."/>
            <person name="Clarke C.R."/>
        </authorList>
    </citation>
    <scope>NUCLEOTIDE SEQUENCE</scope>
    <source>
        <strain evidence="2">ND06-05F</strain>
    </source>
</reference>
<evidence type="ECO:0000313" key="3">
    <source>
        <dbReference type="Proteomes" id="UP001273589"/>
    </source>
</evidence>
<dbReference type="Pfam" id="PF13391">
    <property type="entry name" value="HNH_2"/>
    <property type="match status" value="1"/>
</dbReference>
<name>A0AAJ2PQ47_9ACTN</name>
<gene>
    <name evidence="2" type="ORF">PV367_15445</name>
</gene>
<keyword evidence="2" id="KW-0378">Hydrolase</keyword>
<dbReference type="AlphaFoldDB" id="A0AAJ2PQ47"/>
<accession>A0AAJ2PQ47</accession>
<dbReference type="InterPro" id="IPR003615">
    <property type="entry name" value="HNH_nuc"/>
</dbReference>
<keyword evidence="2" id="KW-0540">Nuclease</keyword>
<organism evidence="2 3">
    <name type="scientific">Streptomyces europaeiscabiei</name>
    <dbReference type="NCBI Taxonomy" id="146819"/>
    <lineage>
        <taxon>Bacteria</taxon>
        <taxon>Bacillati</taxon>
        <taxon>Actinomycetota</taxon>
        <taxon>Actinomycetes</taxon>
        <taxon>Kitasatosporales</taxon>
        <taxon>Streptomycetaceae</taxon>
        <taxon>Streptomyces</taxon>
    </lineage>
</organism>
<evidence type="ECO:0000313" key="2">
    <source>
        <dbReference type="EMBL" id="MDX3131147.1"/>
    </source>
</evidence>
<keyword evidence="2" id="KW-0255">Endonuclease</keyword>
<protein>
    <submittedName>
        <fullName evidence="2">HNH endonuclease</fullName>
    </submittedName>
</protein>
<dbReference type="RefSeq" id="WP_319692210.1">
    <property type="nucleotide sequence ID" value="NZ_JARAWN010000077.1"/>
</dbReference>
<comment type="caution">
    <text evidence="2">The sequence shown here is derived from an EMBL/GenBank/DDBJ whole genome shotgun (WGS) entry which is preliminary data.</text>
</comment>
<feature type="domain" description="HNH nuclease" evidence="1">
    <location>
        <begin position="216"/>
        <end position="265"/>
    </location>
</feature>
<dbReference type="GO" id="GO:0004519">
    <property type="term" value="F:endonuclease activity"/>
    <property type="evidence" value="ECO:0007669"/>
    <property type="project" value="UniProtKB-KW"/>
</dbReference>
<dbReference type="Proteomes" id="UP001273589">
    <property type="component" value="Unassembled WGS sequence"/>
</dbReference>